<keyword evidence="12 19" id="KW-1133">Transmembrane helix</keyword>
<comment type="caution">
    <text evidence="20">The sequence shown here is derived from an EMBL/GenBank/DDBJ whole genome shotgun (WGS) entry which is preliminary data.</text>
</comment>
<name>A0AAE3AHD2_9FIRM</name>
<keyword evidence="9 19" id="KW-0808">Transferase</keyword>
<evidence type="ECO:0000256" key="16">
    <source>
        <dbReference type="ARBA" id="ARBA00032853"/>
    </source>
</evidence>
<evidence type="ECO:0000256" key="2">
    <source>
        <dbReference type="ARBA" id="ARBA00004651"/>
    </source>
</evidence>
<evidence type="ECO:0000256" key="10">
    <source>
        <dbReference type="ARBA" id="ARBA00022692"/>
    </source>
</evidence>
<dbReference type="RefSeq" id="WP_302929264.1">
    <property type="nucleotide sequence ID" value="NZ_JAJEPW010000033.1"/>
</dbReference>
<comment type="similarity">
    <text evidence="4 19">Belongs to the CobS family.</text>
</comment>
<evidence type="ECO:0000256" key="17">
    <source>
        <dbReference type="ARBA" id="ARBA00048623"/>
    </source>
</evidence>
<dbReference type="GO" id="GO:0005886">
    <property type="term" value="C:plasma membrane"/>
    <property type="evidence" value="ECO:0007669"/>
    <property type="project" value="UniProtKB-SubCell"/>
</dbReference>
<gene>
    <name evidence="19" type="primary">cobS</name>
    <name evidence="20" type="ORF">LKD37_10990</name>
</gene>
<evidence type="ECO:0000256" key="8">
    <source>
        <dbReference type="ARBA" id="ARBA00022573"/>
    </source>
</evidence>
<feature type="transmembrane region" description="Helical" evidence="19">
    <location>
        <begin position="168"/>
        <end position="190"/>
    </location>
</feature>
<dbReference type="PANTHER" id="PTHR34148:SF1">
    <property type="entry name" value="ADENOSYLCOBINAMIDE-GDP RIBAZOLETRANSFERASE"/>
    <property type="match status" value="1"/>
</dbReference>
<accession>A0AAE3AHD2</accession>
<evidence type="ECO:0000256" key="4">
    <source>
        <dbReference type="ARBA" id="ARBA00010561"/>
    </source>
</evidence>
<dbReference type="GO" id="GO:0009236">
    <property type="term" value="P:cobalamin biosynthetic process"/>
    <property type="evidence" value="ECO:0007669"/>
    <property type="project" value="UniProtKB-UniRule"/>
</dbReference>
<feature type="transmembrane region" description="Helical" evidence="19">
    <location>
        <begin position="108"/>
        <end position="129"/>
    </location>
</feature>
<evidence type="ECO:0000256" key="19">
    <source>
        <dbReference type="HAMAP-Rule" id="MF_00719"/>
    </source>
</evidence>
<evidence type="ECO:0000256" key="13">
    <source>
        <dbReference type="ARBA" id="ARBA00023136"/>
    </source>
</evidence>
<reference evidence="20" key="1">
    <citation type="submission" date="2021-10" db="EMBL/GenBank/DDBJ databases">
        <title>Anaerobic single-cell dispensing facilitates the cultivation of human gut bacteria.</title>
        <authorList>
            <person name="Afrizal A."/>
        </authorList>
    </citation>
    <scope>NUCLEOTIDE SEQUENCE</scope>
    <source>
        <strain evidence="20">CLA-AA-H272</strain>
    </source>
</reference>
<evidence type="ECO:0000256" key="12">
    <source>
        <dbReference type="ARBA" id="ARBA00022989"/>
    </source>
</evidence>
<keyword evidence="11 19" id="KW-0460">Magnesium</keyword>
<feature type="transmembrane region" description="Helical" evidence="19">
    <location>
        <begin position="33"/>
        <end position="55"/>
    </location>
</feature>
<dbReference type="HAMAP" id="MF_00719">
    <property type="entry name" value="CobS"/>
    <property type="match status" value="1"/>
</dbReference>
<dbReference type="Pfam" id="PF02654">
    <property type="entry name" value="CobS"/>
    <property type="match status" value="1"/>
</dbReference>
<keyword evidence="7 19" id="KW-1003">Cell membrane</keyword>
<comment type="catalytic activity">
    <reaction evidence="17 19">
        <text>alpha-ribazole + adenosylcob(III)inamide-GDP = adenosylcob(III)alamin + GMP + H(+)</text>
        <dbReference type="Rhea" id="RHEA:16049"/>
        <dbReference type="ChEBI" id="CHEBI:10329"/>
        <dbReference type="ChEBI" id="CHEBI:15378"/>
        <dbReference type="ChEBI" id="CHEBI:18408"/>
        <dbReference type="ChEBI" id="CHEBI:58115"/>
        <dbReference type="ChEBI" id="CHEBI:60487"/>
        <dbReference type="EC" id="2.7.8.26"/>
    </reaction>
</comment>
<dbReference type="EMBL" id="JAJEPW010000033">
    <property type="protein sequence ID" value="MCC2130031.1"/>
    <property type="molecule type" value="Genomic_DNA"/>
</dbReference>
<keyword evidence="13 19" id="KW-0472">Membrane</keyword>
<evidence type="ECO:0000256" key="3">
    <source>
        <dbReference type="ARBA" id="ARBA00004663"/>
    </source>
</evidence>
<dbReference type="AlphaFoldDB" id="A0AAE3AHD2"/>
<evidence type="ECO:0000256" key="6">
    <source>
        <dbReference type="ARBA" id="ARBA00015850"/>
    </source>
</evidence>
<dbReference type="EC" id="2.7.8.26" evidence="5 19"/>
<dbReference type="InterPro" id="IPR003805">
    <property type="entry name" value="CobS"/>
</dbReference>
<evidence type="ECO:0000256" key="18">
    <source>
        <dbReference type="ARBA" id="ARBA00049504"/>
    </source>
</evidence>
<dbReference type="Proteomes" id="UP001199319">
    <property type="component" value="Unassembled WGS sequence"/>
</dbReference>
<evidence type="ECO:0000256" key="11">
    <source>
        <dbReference type="ARBA" id="ARBA00022842"/>
    </source>
</evidence>
<evidence type="ECO:0000256" key="7">
    <source>
        <dbReference type="ARBA" id="ARBA00022475"/>
    </source>
</evidence>
<evidence type="ECO:0000313" key="21">
    <source>
        <dbReference type="Proteomes" id="UP001199319"/>
    </source>
</evidence>
<feature type="transmembrane region" description="Helical" evidence="19">
    <location>
        <begin position="135"/>
        <end position="156"/>
    </location>
</feature>
<protein>
    <recommendedName>
        <fullName evidence="6 19">Adenosylcobinamide-GDP ribazoletransferase</fullName>
        <ecNumber evidence="5 19">2.7.8.26</ecNumber>
    </recommendedName>
    <alternativeName>
        <fullName evidence="16 19">Cobalamin synthase</fullName>
    </alternativeName>
    <alternativeName>
        <fullName evidence="15 19">Cobalamin-5'-phosphate synthase</fullName>
    </alternativeName>
</protein>
<keyword evidence="8 19" id="KW-0169">Cobalamin biosynthesis</keyword>
<evidence type="ECO:0000313" key="20">
    <source>
        <dbReference type="EMBL" id="MCC2130031.1"/>
    </source>
</evidence>
<comment type="function">
    <text evidence="14 19">Joins adenosylcobinamide-GDP and alpha-ribazole to generate adenosylcobalamin (Ado-cobalamin). Also synthesizes adenosylcobalamin 5'-phosphate from adenosylcobinamide-GDP and alpha-ribazole 5'-phosphate.</text>
</comment>
<comment type="catalytic activity">
    <reaction evidence="18 19">
        <text>alpha-ribazole 5'-phosphate + adenosylcob(III)inamide-GDP = adenosylcob(III)alamin 5'-phosphate + GMP + H(+)</text>
        <dbReference type="Rhea" id="RHEA:23560"/>
        <dbReference type="ChEBI" id="CHEBI:15378"/>
        <dbReference type="ChEBI" id="CHEBI:57918"/>
        <dbReference type="ChEBI" id="CHEBI:58115"/>
        <dbReference type="ChEBI" id="CHEBI:60487"/>
        <dbReference type="ChEBI" id="CHEBI:60493"/>
        <dbReference type="EC" id="2.7.8.26"/>
    </reaction>
</comment>
<proteinExistence type="inferred from homology"/>
<organism evidence="20 21">
    <name type="scientific">Brotocaccenecus cirricatena</name>
    <dbReference type="NCBI Taxonomy" id="3064195"/>
    <lineage>
        <taxon>Bacteria</taxon>
        <taxon>Bacillati</taxon>
        <taxon>Bacillota</taxon>
        <taxon>Clostridia</taxon>
        <taxon>Eubacteriales</taxon>
        <taxon>Oscillospiraceae</taxon>
        <taxon>Brotocaccenecus</taxon>
    </lineage>
</organism>
<evidence type="ECO:0000256" key="9">
    <source>
        <dbReference type="ARBA" id="ARBA00022679"/>
    </source>
</evidence>
<keyword evidence="21" id="KW-1185">Reference proteome</keyword>
<sequence length="243" mass="25816">MRDWICGFFMAWGMFLAIPCPRKIWSESARQKMLVCMPLVGLLAGGVWAGAWLLLRGAPGPVRAAVCAAAPWLVTGFMHLDGYMDVCDAVLSRRDLATRQRILKDSHCGAFAVICMVLLAMGQWSLFLAAEDVSWLGLLLIPAATRACAGLAVLGLRPMGTSQYAAMGPARGGYGAVLWVLLALSVGLPLWLDGSFGPLAAAVGYGLAVWYGFRNLDGMSGDISGFALTLGELCGCGAAILWR</sequence>
<dbReference type="GO" id="GO:0008818">
    <property type="term" value="F:cobalamin 5'-phosphate synthase activity"/>
    <property type="evidence" value="ECO:0007669"/>
    <property type="project" value="UniProtKB-UniRule"/>
</dbReference>
<evidence type="ECO:0000256" key="14">
    <source>
        <dbReference type="ARBA" id="ARBA00025228"/>
    </source>
</evidence>
<keyword evidence="10 19" id="KW-0812">Transmembrane</keyword>
<evidence type="ECO:0000256" key="5">
    <source>
        <dbReference type="ARBA" id="ARBA00013200"/>
    </source>
</evidence>
<evidence type="ECO:0000256" key="15">
    <source>
        <dbReference type="ARBA" id="ARBA00032605"/>
    </source>
</evidence>
<feature type="transmembrane region" description="Helical" evidence="19">
    <location>
        <begin position="196"/>
        <end position="213"/>
    </location>
</feature>
<comment type="pathway">
    <text evidence="3 19">Cofactor biosynthesis; adenosylcobalamin biosynthesis; adenosylcobalamin from cob(II)yrinate a,c-diamide: step 7/7.</text>
</comment>
<comment type="cofactor">
    <cofactor evidence="1 19">
        <name>Mg(2+)</name>
        <dbReference type="ChEBI" id="CHEBI:18420"/>
    </cofactor>
</comment>
<comment type="subcellular location">
    <subcellularLocation>
        <location evidence="2 19">Cell membrane</location>
        <topology evidence="2 19">Multi-pass membrane protein</topology>
    </subcellularLocation>
</comment>
<dbReference type="GO" id="GO:0051073">
    <property type="term" value="F:adenosylcobinamide-GDP ribazoletransferase activity"/>
    <property type="evidence" value="ECO:0007669"/>
    <property type="project" value="UniProtKB-UniRule"/>
</dbReference>
<evidence type="ECO:0000256" key="1">
    <source>
        <dbReference type="ARBA" id="ARBA00001946"/>
    </source>
</evidence>
<dbReference type="PANTHER" id="PTHR34148">
    <property type="entry name" value="ADENOSYLCOBINAMIDE-GDP RIBAZOLETRANSFERASE"/>
    <property type="match status" value="1"/>
</dbReference>
<feature type="transmembrane region" description="Helical" evidence="19">
    <location>
        <begin position="225"/>
        <end position="242"/>
    </location>
</feature>